<organism evidence="3 4">
    <name type="scientific">Plantibacter cousiniae</name>
    <name type="common">nom. nud.</name>
    <dbReference type="NCBI Taxonomy" id="199709"/>
    <lineage>
        <taxon>Bacteria</taxon>
        <taxon>Bacillati</taxon>
        <taxon>Actinomycetota</taxon>
        <taxon>Actinomycetes</taxon>
        <taxon>Micrococcales</taxon>
        <taxon>Microbacteriaceae</taxon>
        <taxon>Plantibacter</taxon>
    </lineage>
</organism>
<keyword evidence="4" id="KW-1185">Reference proteome</keyword>
<feature type="transmembrane region" description="Helical" evidence="2">
    <location>
        <begin position="265"/>
        <end position="285"/>
    </location>
</feature>
<keyword evidence="2" id="KW-0812">Transmembrane</keyword>
<keyword evidence="2" id="KW-1133">Transmembrane helix</keyword>
<name>A0ABY1LJA6_9MICO</name>
<feature type="transmembrane region" description="Helical" evidence="2">
    <location>
        <begin position="167"/>
        <end position="188"/>
    </location>
</feature>
<reference evidence="3 4" key="1">
    <citation type="submission" date="2017-02" db="EMBL/GenBank/DDBJ databases">
        <authorList>
            <person name="Varghese N."/>
            <person name="Submissions S."/>
        </authorList>
    </citation>
    <scope>NUCLEOTIDE SEQUENCE [LARGE SCALE GENOMIC DNA]</scope>
    <source>
        <strain evidence="3 4">VKM Ac-1787</strain>
    </source>
</reference>
<evidence type="ECO:0008006" key="5">
    <source>
        <dbReference type="Google" id="ProtNLM"/>
    </source>
</evidence>
<gene>
    <name evidence="3" type="ORF">SAMN06295973_1180</name>
</gene>
<keyword evidence="2" id="KW-0472">Membrane</keyword>
<dbReference type="EMBL" id="FUZO01000001">
    <property type="protein sequence ID" value="SKC46506.1"/>
    <property type="molecule type" value="Genomic_DNA"/>
</dbReference>
<feature type="transmembrane region" description="Helical" evidence="2">
    <location>
        <begin position="61"/>
        <end position="91"/>
    </location>
</feature>
<evidence type="ECO:0000256" key="1">
    <source>
        <dbReference type="SAM" id="MobiDB-lite"/>
    </source>
</evidence>
<dbReference type="RefSeq" id="WP_079705121.1">
    <property type="nucleotide sequence ID" value="NZ_FUZO01000001.1"/>
</dbReference>
<feature type="transmembrane region" description="Helical" evidence="2">
    <location>
        <begin position="432"/>
        <end position="449"/>
    </location>
</feature>
<feature type="transmembrane region" description="Helical" evidence="2">
    <location>
        <begin position="103"/>
        <end position="123"/>
    </location>
</feature>
<feature type="region of interest" description="Disordered" evidence="1">
    <location>
        <begin position="1"/>
        <end position="35"/>
    </location>
</feature>
<dbReference type="Proteomes" id="UP000190827">
    <property type="component" value="Unassembled WGS sequence"/>
</dbReference>
<accession>A0ABY1LJA6</accession>
<feature type="transmembrane region" description="Helical" evidence="2">
    <location>
        <begin position="377"/>
        <end position="397"/>
    </location>
</feature>
<proteinExistence type="predicted"/>
<feature type="transmembrane region" description="Helical" evidence="2">
    <location>
        <begin position="236"/>
        <end position="253"/>
    </location>
</feature>
<feature type="compositionally biased region" description="Low complexity" evidence="1">
    <location>
        <begin position="16"/>
        <end position="30"/>
    </location>
</feature>
<feature type="transmembrane region" description="Helical" evidence="2">
    <location>
        <begin position="135"/>
        <end position="155"/>
    </location>
</feature>
<evidence type="ECO:0000256" key="2">
    <source>
        <dbReference type="SAM" id="Phobius"/>
    </source>
</evidence>
<comment type="caution">
    <text evidence="3">The sequence shown here is derived from an EMBL/GenBank/DDBJ whole genome shotgun (WGS) entry which is preliminary data.</text>
</comment>
<evidence type="ECO:0000313" key="3">
    <source>
        <dbReference type="EMBL" id="SKC46506.1"/>
    </source>
</evidence>
<sequence>MSLTDPKTNAGPKATAVPRWRAARPRPASPGVVGAPADERLEPLPVLRPPTDPTMATVHRIIAIVFLVLLGARLQVFQGFTVGFGVALILLPLWVGELRRYRGGVVLLLGGVAAAVSGLWLTAAMADDHQTGQGVAIGATIVLLGPLVSVACIVWTRTVLTPSHIIVFYGLGLLVRAVIAGPGGTAYMSNVWKFQYSVPLTVILLGLALATRRRWIEVAVVAALAAVSILNDSRSLFAILLLTLCLVAWQMRSGGKSRKASTARVIIGIGIAAAFVFNIGQALLLDGVFGAETQSRTVAQLDQSGSILLGGRPELAATAALFLHQPAGYGSGTYASLSDVLVAKTGMASIGYDPNNGYVERFMFGTGFEVHSTIGDLWVRFGLIGLALAVLIAWLTIYGLGHGIARRNASAVVIFLGVRTCWDLFFSPLYSSVPTLTLFLGLALILKVGTDGPTAGRPPVLASEHRRGDTA</sequence>
<protein>
    <recommendedName>
        <fullName evidence="5">O-Antigen ligase</fullName>
    </recommendedName>
</protein>
<evidence type="ECO:0000313" key="4">
    <source>
        <dbReference type="Proteomes" id="UP000190827"/>
    </source>
</evidence>